<protein>
    <submittedName>
        <fullName evidence="1">Uncharacterized protein</fullName>
    </submittedName>
</protein>
<reference evidence="2" key="1">
    <citation type="journal article" date="2019" name="Int. J. Syst. Evol. Microbiol.">
        <title>The Global Catalogue of Microorganisms (GCM) 10K type strain sequencing project: providing services to taxonomists for standard genome sequencing and annotation.</title>
        <authorList>
            <consortium name="The Broad Institute Genomics Platform"/>
            <consortium name="The Broad Institute Genome Sequencing Center for Infectious Disease"/>
            <person name="Wu L."/>
            <person name="Ma J."/>
        </authorList>
    </citation>
    <scope>NUCLEOTIDE SEQUENCE [LARGE SCALE GENOMIC DNA]</scope>
    <source>
        <strain evidence="2">JCM 17225</strain>
    </source>
</reference>
<keyword evidence="2" id="KW-1185">Reference proteome</keyword>
<evidence type="ECO:0000313" key="1">
    <source>
        <dbReference type="EMBL" id="GAA4031872.1"/>
    </source>
</evidence>
<sequence>MPASGRVDTRPTILTTFHFYPTLSFPMKQGNRISETLSTGDAKKVVDLLRQAEALLPFLITLQPEESRSLRNIGFDGVPFAQAALDATRASVDFTRRTFDLAEFEKDVALMDSLRGIQAVLGPLAQKVADTYRLAGADVMVTADDVYEDLRKDNGETAAVQPALQIMKKRYAQRLSTAKAKPRA</sequence>
<dbReference type="Proteomes" id="UP001501469">
    <property type="component" value="Unassembled WGS sequence"/>
</dbReference>
<proteinExistence type="predicted"/>
<organism evidence="1 2">
    <name type="scientific">Hymenobacter glaciei</name>
    <dbReference type="NCBI Taxonomy" id="877209"/>
    <lineage>
        <taxon>Bacteria</taxon>
        <taxon>Pseudomonadati</taxon>
        <taxon>Bacteroidota</taxon>
        <taxon>Cytophagia</taxon>
        <taxon>Cytophagales</taxon>
        <taxon>Hymenobacteraceae</taxon>
        <taxon>Hymenobacter</taxon>
    </lineage>
</organism>
<gene>
    <name evidence="1" type="ORF">GCM10022409_15160</name>
</gene>
<dbReference type="EMBL" id="BAABDK010000012">
    <property type="protein sequence ID" value="GAA4031872.1"/>
    <property type="molecule type" value="Genomic_DNA"/>
</dbReference>
<evidence type="ECO:0000313" key="2">
    <source>
        <dbReference type="Proteomes" id="UP001501469"/>
    </source>
</evidence>
<comment type="caution">
    <text evidence="1">The sequence shown here is derived from an EMBL/GenBank/DDBJ whole genome shotgun (WGS) entry which is preliminary data.</text>
</comment>
<accession>A0ABP7TVD8</accession>
<name>A0ABP7TVD8_9BACT</name>